<dbReference type="AlphaFoldDB" id="A0AAD5SFT3"/>
<dbReference type="InterPro" id="IPR029063">
    <property type="entry name" value="SAM-dependent_MTases_sf"/>
</dbReference>
<evidence type="ECO:0000313" key="7">
    <source>
        <dbReference type="EMBL" id="KAJ3053196.1"/>
    </source>
</evidence>
<comment type="caution">
    <text evidence="7">The sequence shown here is derived from an EMBL/GenBank/DDBJ whole genome shotgun (WGS) entry which is preliminary data.</text>
</comment>
<feature type="domain" description="PABS" evidence="6">
    <location>
        <begin position="353"/>
        <end position="507"/>
    </location>
</feature>
<evidence type="ECO:0000259" key="6">
    <source>
        <dbReference type="PROSITE" id="PS51006"/>
    </source>
</evidence>
<dbReference type="SUPFAM" id="SSF53335">
    <property type="entry name" value="S-adenosyl-L-methionine-dependent methyltransferases"/>
    <property type="match status" value="1"/>
</dbReference>
<dbReference type="GO" id="GO:0016740">
    <property type="term" value="F:transferase activity"/>
    <property type="evidence" value="ECO:0007669"/>
    <property type="project" value="UniProtKB-UniRule"/>
</dbReference>
<evidence type="ECO:0000256" key="2">
    <source>
        <dbReference type="ARBA" id="ARBA00022679"/>
    </source>
</evidence>
<sequence>MTSVIRGLTSVVGLPVTSALLIKATLRFIAPVYGNFLASQHVLKFSGVAIGTGMALSYFLTPKPTLPGASGTFHWTHAWALSLAALLIGTDPFIMHALFPMSQTWGPTTGPILTMTPTFLAIFGIGYALAGGMDLMAIVRVSFAFFFTGTSVIELFMGAIETYAREKWNIRTCTFEGLILPYLFKNFGGAPPVVAAATPNAPVVVKEKKEDKNSGKAGAAAAGGKATTAKTVTTLRPAALGWKNYAHAVMLALTIATVFWTEQGGVRQCLVGVYPSANATSHYKVLDRADSNTGYVTVFEDPTQFGGVRMMRCDHSVLGGVFTGHHNNSVYGSFYFLEFVRYIERKKEVERPRALQIGLGIGVTAKTLSTHNVAIDIVELDPKVYEFAKKYFDCPPGDNHYIGDGRHFLDFEADDETYDWVLHDVFTGGVVPGSLFSVEALTSVKRVLKKDGVLALNFVGQLNGTGTEAVVNTIKTVFPHLQAYHEKPPAGYPPERISNVVFFASSAPIKFRPPTQQDFKEAPTGVMYSRMLENFSSYRLKDEEVAGMIPTELPEGVNRTVIRDGSNPLAGMQVGNAVIHWEIMRELFPQEMWVEV</sequence>
<keyword evidence="5" id="KW-1133">Transmembrane helix</keyword>
<dbReference type="PANTHER" id="PTHR43317">
    <property type="entry name" value="THERMOSPERMINE SYNTHASE ACAULIS5"/>
    <property type="match status" value="1"/>
</dbReference>
<comment type="similarity">
    <text evidence="1">Belongs to the spermidine/spermine synthase family.</text>
</comment>
<dbReference type="Gene3D" id="3.40.50.150">
    <property type="entry name" value="Vaccinia Virus protein VP39"/>
    <property type="match status" value="1"/>
</dbReference>
<keyword evidence="2 4" id="KW-0808">Transferase</keyword>
<dbReference type="GO" id="GO:0006596">
    <property type="term" value="P:polyamine biosynthetic process"/>
    <property type="evidence" value="ECO:0007669"/>
    <property type="project" value="UniProtKB-UniRule"/>
</dbReference>
<evidence type="ECO:0000256" key="3">
    <source>
        <dbReference type="ARBA" id="ARBA00023115"/>
    </source>
</evidence>
<name>A0AAD5SFT3_9FUNG</name>
<accession>A0AAD5SFT3</accession>
<reference evidence="7" key="1">
    <citation type="submission" date="2020-05" db="EMBL/GenBank/DDBJ databases">
        <title>Phylogenomic resolution of chytrid fungi.</title>
        <authorList>
            <person name="Stajich J.E."/>
            <person name="Amses K."/>
            <person name="Simmons R."/>
            <person name="Seto K."/>
            <person name="Myers J."/>
            <person name="Bonds A."/>
            <person name="Quandt C.A."/>
            <person name="Barry K."/>
            <person name="Liu P."/>
            <person name="Grigoriev I."/>
            <person name="Longcore J.E."/>
            <person name="James T.Y."/>
        </authorList>
    </citation>
    <scope>NUCLEOTIDE SEQUENCE</scope>
    <source>
        <strain evidence="7">JEL0318</strain>
    </source>
</reference>
<protein>
    <recommendedName>
        <fullName evidence="6">PABS domain-containing protein</fullName>
    </recommendedName>
</protein>
<dbReference type="Proteomes" id="UP001212841">
    <property type="component" value="Unassembled WGS sequence"/>
</dbReference>
<feature type="transmembrane region" description="Helical" evidence="5">
    <location>
        <begin position="80"/>
        <end position="99"/>
    </location>
</feature>
<dbReference type="PANTHER" id="PTHR43317:SF3">
    <property type="entry name" value="BLR2883 PROTEIN"/>
    <property type="match status" value="1"/>
</dbReference>
<feature type="transmembrane region" description="Helical" evidence="5">
    <location>
        <begin position="42"/>
        <end position="60"/>
    </location>
</feature>
<dbReference type="PROSITE" id="PS51006">
    <property type="entry name" value="PABS_2"/>
    <property type="match status" value="1"/>
</dbReference>
<evidence type="ECO:0000256" key="5">
    <source>
        <dbReference type="SAM" id="Phobius"/>
    </source>
</evidence>
<proteinExistence type="inferred from homology"/>
<dbReference type="CDD" id="cd02440">
    <property type="entry name" value="AdoMet_MTases"/>
    <property type="match status" value="1"/>
</dbReference>
<feature type="transmembrane region" description="Helical" evidence="5">
    <location>
        <begin position="135"/>
        <end position="157"/>
    </location>
</feature>
<evidence type="ECO:0000256" key="1">
    <source>
        <dbReference type="ARBA" id="ARBA00007867"/>
    </source>
</evidence>
<keyword evidence="5" id="KW-0812">Transmembrane</keyword>
<keyword evidence="3 4" id="KW-0620">Polyamine biosynthesis</keyword>
<feature type="transmembrane region" description="Helical" evidence="5">
    <location>
        <begin position="12"/>
        <end position="30"/>
    </location>
</feature>
<dbReference type="InterPro" id="IPR030374">
    <property type="entry name" value="PABS"/>
</dbReference>
<gene>
    <name evidence="7" type="ORF">HK097_004823</name>
</gene>
<keyword evidence="8" id="KW-1185">Reference proteome</keyword>
<evidence type="ECO:0000256" key="4">
    <source>
        <dbReference type="PROSITE-ProRule" id="PRU00354"/>
    </source>
</evidence>
<keyword evidence="5" id="KW-0472">Membrane</keyword>
<feature type="transmembrane region" description="Helical" evidence="5">
    <location>
        <begin position="111"/>
        <end position="129"/>
    </location>
</feature>
<organism evidence="7 8">
    <name type="scientific">Rhizophlyctis rosea</name>
    <dbReference type="NCBI Taxonomy" id="64517"/>
    <lineage>
        <taxon>Eukaryota</taxon>
        <taxon>Fungi</taxon>
        <taxon>Fungi incertae sedis</taxon>
        <taxon>Chytridiomycota</taxon>
        <taxon>Chytridiomycota incertae sedis</taxon>
        <taxon>Chytridiomycetes</taxon>
        <taxon>Rhizophlyctidales</taxon>
        <taxon>Rhizophlyctidaceae</taxon>
        <taxon>Rhizophlyctis</taxon>
    </lineage>
</organism>
<dbReference type="NCBIfam" id="NF037959">
    <property type="entry name" value="MFS_SpdSyn"/>
    <property type="match status" value="1"/>
</dbReference>
<dbReference type="EMBL" id="JADGJD010000228">
    <property type="protein sequence ID" value="KAJ3053196.1"/>
    <property type="molecule type" value="Genomic_DNA"/>
</dbReference>
<evidence type="ECO:0000313" key="8">
    <source>
        <dbReference type="Proteomes" id="UP001212841"/>
    </source>
</evidence>
<feature type="active site" description="Proton acceptor" evidence="4">
    <location>
        <position position="424"/>
    </location>
</feature>
<dbReference type="Pfam" id="PF01564">
    <property type="entry name" value="Spermine_synth"/>
    <property type="match status" value="1"/>
</dbReference>